<accession>A0A8R7UAR7</accession>
<dbReference type="Gramene" id="TuG1812G0400002977.01.T01">
    <property type="protein sequence ID" value="TuG1812G0400002977.01.T01"/>
    <property type="gene ID" value="TuG1812G0400002977.01"/>
</dbReference>
<dbReference type="EnsemblPlants" id="TuG1812G0400002977.01.T01">
    <property type="protein sequence ID" value="TuG1812G0400002977.01.T01"/>
    <property type="gene ID" value="TuG1812G0400002977.01"/>
</dbReference>
<reference evidence="2" key="1">
    <citation type="journal article" date="2013" name="Nature">
        <title>Draft genome of the wheat A-genome progenitor Triticum urartu.</title>
        <authorList>
            <person name="Ling H.Q."/>
            <person name="Zhao S."/>
            <person name="Liu D."/>
            <person name="Wang J."/>
            <person name="Sun H."/>
            <person name="Zhang C."/>
            <person name="Fan H."/>
            <person name="Li D."/>
            <person name="Dong L."/>
            <person name="Tao Y."/>
            <person name="Gao C."/>
            <person name="Wu H."/>
            <person name="Li Y."/>
            <person name="Cui Y."/>
            <person name="Guo X."/>
            <person name="Zheng S."/>
            <person name="Wang B."/>
            <person name="Yu K."/>
            <person name="Liang Q."/>
            <person name="Yang W."/>
            <person name="Lou X."/>
            <person name="Chen J."/>
            <person name="Feng M."/>
            <person name="Jian J."/>
            <person name="Zhang X."/>
            <person name="Luo G."/>
            <person name="Jiang Y."/>
            <person name="Liu J."/>
            <person name="Wang Z."/>
            <person name="Sha Y."/>
            <person name="Zhang B."/>
            <person name="Wu H."/>
            <person name="Tang D."/>
            <person name="Shen Q."/>
            <person name="Xue P."/>
            <person name="Zou S."/>
            <person name="Wang X."/>
            <person name="Liu X."/>
            <person name="Wang F."/>
            <person name="Yang Y."/>
            <person name="An X."/>
            <person name="Dong Z."/>
            <person name="Zhang K."/>
            <person name="Zhang X."/>
            <person name="Luo M.C."/>
            <person name="Dvorak J."/>
            <person name="Tong Y."/>
            <person name="Wang J."/>
            <person name="Yang H."/>
            <person name="Li Z."/>
            <person name="Wang D."/>
            <person name="Zhang A."/>
            <person name="Wang J."/>
        </authorList>
    </citation>
    <scope>NUCLEOTIDE SEQUENCE</scope>
    <source>
        <strain evidence="2">cv. G1812</strain>
    </source>
</reference>
<name>A0A8R7UAR7_TRIUA</name>
<organism evidence="1 2">
    <name type="scientific">Triticum urartu</name>
    <name type="common">Red wild einkorn</name>
    <name type="synonym">Crithodium urartu</name>
    <dbReference type="NCBI Taxonomy" id="4572"/>
    <lineage>
        <taxon>Eukaryota</taxon>
        <taxon>Viridiplantae</taxon>
        <taxon>Streptophyta</taxon>
        <taxon>Embryophyta</taxon>
        <taxon>Tracheophyta</taxon>
        <taxon>Spermatophyta</taxon>
        <taxon>Magnoliopsida</taxon>
        <taxon>Liliopsida</taxon>
        <taxon>Poales</taxon>
        <taxon>Poaceae</taxon>
        <taxon>BOP clade</taxon>
        <taxon>Pooideae</taxon>
        <taxon>Triticodae</taxon>
        <taxon>Triticeae</taxon>
        <taxon>Triticinae</taxon>
        <taxon>Triticum</taxon>
    </lineage>
</organism>
<dbReference type="Proteomes" id="UP000015106">
    <property type="component" value="Chromosome 4"/>
</dbReference>
<keyword evidence="2" id="KW-1185">Reference proteome</keyword>
<reference evidence="1" key="3">
    <citation type="submission" date="2022-06" db="UniProtKB">
        <authorList>
            <consortium name="EnsemblPlants"/>
        </authorList>
    </citation>
    <scope>IDENTIFICATION</scope>
</reference>
<dbReference type="AlphaFoldDB" id="A0A8R7UAR7"/>
<sequence>LDLHQFVRNASLAAIFNWTAAASMPSFSRAWLLKVNVGKCCSYS</sequence>
<reference evidence="1" key="2">
    <citation type="submission" date="2018-03" db="EMBL/GenBank/DDBJ databases">
        <title>The Triticum urartu genome reveals the dynamic nature of wheat genome evolution.</title>
        <authorList>
            <person name="Ling H."/>
            <person name="Ma B."/>
            <person name="Shi X."/>
            <person name="Liu H."/>
            <person name="Dong L."/>
            <person name="Sun H."/>
            <person name="Cao Y."/>
            <person name="Gao Q."/>
            <person name="Zheng S."/>
            <person name="Li Y."/>
            <person name="Yu Y."/>
            <person name="Du H."/>
            <person name="Qi M."/>
            <person name="Li Y."/>
            <person name="Yu H."/>
            <person name="Cui Y."/>
            <person name="Wang N."/>
            <person name="Chen C."/>
            <person name="Wu H."/>
            <person name="Zhao Y."/>
            <person name="Zhang J."/>
            <person name="Li Y."/>
            <person name="Zhou W."/>
            <person name="Zhang B."/>
            <person name="Hu W."/>
            <person name="Eijk M."/>
            <person name="Tang J."/>
            <person name="Witsenboer H."/>
            <person name="Zhao S."/>
            <person name="Li Z."/>
            <person name="Zhang A."/>
            <person name="Wang D."/>
            <person name="Liang C."/>
        </authorList>
    </citation>
    <scope>NUCLEOTIDE SEQUENCE [LARGE SCALE GENOMIC DNA]</scope>
    <source>
        <strain evidence="1">cv. G1812</strain>
    </source>
</reference>
<evidence type="ECO:0000313" key="2">
    <source>
        <dbReference type="Proteomes" id="UP000015106"/>
    </source>
</evidence>
<evidence type="ECO:0000313" key="1">
    <source>
        <dbReference type="EnsemblPlants" id="TuG1812G0400002977.01.T01"/>
    </source>
</evidence>
<proteinExistence type="predicted"/>
<protein>
    <submittedName>
        <fullName evidence="1">Uncharacterized protein</fullName>
    </submittedName>
</protein>